<dbReference type="CDD" id="cd07379">
    <property type="entry name" value="MPP_239FB"/>
    <property type="match status" value="1"/>
</dbReference>
<dbReference type="GeneID" id="65086920"/>
<keyword evidence="3" id="KW-1185">Reference proteome</keyword>
<gene>
    <name evidence="2" type="ORF">FMAN_07659</name>
</gene>
<comment type="caution">
    <text evidence="2">The sequence shown here is derived from an EMBL/GenBank/DDBJ whole genome shotgun (WGS) entry which is preliminary data.</text>
</comment>
<dbReference type="VEuPathDB" id="FungiDB:FMAN_07659"/>
<dbReference type="Proteomes" id="UP000184255">
    <property type="component" value="Unassembled WGS sequence"/>
</dbReference>
<reference evidence="3" key="1">
    <citation type="journal article" date="2016" name="Genome Biol. Evol.">
        <title>Comparative 'omics' of the Fusarium fujikuroi species complex highlights differences in genetic potential and metabolite synthesis.</title>
        <authorList>
            <person name="Niehaus E.-M."/>
            <person name="Muensterkoetter M."/>
            <person name="Proctor R.H."/>
            <person name="Brown D.W."/>
            <person name="Sharon A."/>
            <person name="Idan Y."/>
            <person name="Oren-Young L."/>
            <person name="Sieber C.M."/>
            <person name="Novak O."/>
            <person name="Pencik A."/>
            <person name="Tarkowska D."/>
            <person name="Hromadova K."/>
            <person name="Freeman S."/>
            <person name="Maymon M."/>
            <person name="Elazar M."/>
            <person name="Youssef S.A."/>
            <person name="El-Shabrawy E.S.M."/>
            <person name="Shalaby A.B.A."/>
            <person name="Houterman P."/>
            <person name="Brock N.L."/>
            <person name="Burkhardt I."/>
            <person name="Tsavkelova E.A."/>
            <person name="Dickschat J.S."/>
            <person name="Galuszka P."/>
            <person name="Gueldener U."/>
            <person name="Tudzynski B."/>
        </authorList>
    </citation>
    <scope>NUCLEOTIDE SEQUENCE [LARGE SCALE GENOMIC DNA]</scope>
    <source>
        <strain evidence="3">MRC7560</strain>
    </source>
</reference>
<sequence>MLFGTRRTDLGVLLNRPRPSKWQQFWSKPCIFLAHFLYSLRRITHEPPANPISIVCISDTHNSQPQLPLGDVLIHAGDLTQSGSLGELKATVAWLKSQPHTHKIIVAGNHDILLDKGCDRREESAAERECLDWGDCIYLQNETTTVTCRNGRTLKIYGSPLSPRHGNWPFQYSRSQNVWSDTAPNDIDVLVTHGPPFAHLDLNLGCRYLLKELWRIRPLLHVFGHVHEGYGQESVVFDRLQKAYEKALCDGTFWSLMKVFKEFLRLLPMRKKPAMTTCQLVNPAMVGGLRDDEKRKAIKVII</sequence>
<dbReference type="EMBL" id="FCQH01000005">
    <property type="protein sequence ID" value="CVK92837.1"/>
    <property type="molecule type" value="Genomic_DNA"/>
</dbReference>
<evidence type="ECO:0000313" key="2">
    <source>
        <dbReference type="EMBL" id="CVK92837.1"/>
    </source>
</evidence>
<evidence type="ECO:0000259" key="1">
    <source>
        <dbReference type="Pfam" id="PF00149"/>
    </source>
</evidence>
<dbReference type="PANTHER" id="PTHR12905:SF0">
    <property type="entry name" value="CALCINEURIN-LIKE PHOSPHOESTERASE DOMAIN-CONTAINING PROTEIN"/>
    <property type="match status" value="1"/>
</dbReference>
<dbReference type="Gene3D" id="3.60.21.10">
    <property type="match status" value="1"/>
</dbReference>
<feature type="domain" description="Calcineurin-like phosphoesterase" evidence="1">
    <location>
        <begin position="70"/>
        <end position="228"/>
    </location>
</feature>
<dbReference type="SUPFAM" id="SSF56300">
    <property type="entry name" value="Metallo-dependent phosphatases"/>
    <property type="match status" value="1"/>
</dbReference>
<dbReference type="GO" id="GO:0016787">
    <property type="term" value="F:hydrolase activity"/>
    <property type="evidence" value="ECO:0007669"/>
    <property type="project" value="InterPro"/>
</dbReference>
<dbReference type="InterPro" id="IPR029052">
    <property type="entry name" value="Metallo-depent_PP-like"/>
</dbReference>
<dbReference type="Pfam" id="PF00149">
    <property type="entry name" value="Metallophos"/>
    <property type="match status" value="1"/>
</dbReference>
<dbReference type="RefSeq" id="XP_041681886.1">
    <property type="nucleotide sequence ID" value="XM_041831311.1"/>
</dbReference>
<evidence type="ECO:0000313" key="3">
    <source>
        <dbReference type="Proteomes" id="UP000184255"/>
    </source>
</evidence>
<dbReference type="InterPro" id="IPR051693">
    <property type="entry name" value="UPF0046_metallophosphoest"/>
</dbReference>
<dbReference type="InterPro" id="IPR004843">
    <property type="entry name" value="Calcineurin-like_PHP"/>
</dbReference>
<dbReference type="AlphaFoldDB" id="A0A1L7TC48"/>
<organism evidence="2 3">
    <name type="scientific">Fusarium mangiferae</name>
    <name type="common">Mango malformation disease fungus</name>
    <dbReference type="NCBI Taxonomy" id="192010"/>
    <lineage>
        <taxon>Eukaryota</taxon>
        <taxon>Fungi</taxon>
        <taxon>Dikarya</taxon>
        <taxon>Ascomycota</taxon>
        <taxon>Pezizomycotina</taxon>
        <taxon>Sordariomycetes</taxon>
        <taxon>Hypocreomycetidae</taxon>
        <taxon>Hypocreales</taxon>
        <taxon>Nectriaceae</taxon>
        <taxon>Fusarium</taxon>
        <taxon>Fusarium fujikuroi species complex</taxon>
    </lineage>
</organism>
<accession>A0A1L7TC48</accession>
<protein>
    <submittedName>
        <fullName evidence="2">Related to phosphoesterases</fullName>
    </submittedName>
</protein>
<proteinExistence type="predicted"/>
<dbReference type="PANTHER" id="PTHR12905">
    <property type="entry name" value="METALLOPHOSPHOESTERASE"/>
    <property type="match status" value="1"/>
</dbReference>
<name>A0A1L7TC48_FUSMA</name>